<dbReference type="Proteomes" id="UP000466906">
    <property type="component" value="Chromosome"/>
</dbReference>
<dbReference type="PANTHER" id="PTHR33336:SF15">
    <property type="entry name" value="ABM DOMAIN-CONTAINING PROTEIN"/>
    <property type="match status" value="1"/>
</dbReference>
<dbReference type="Gene3D" id="3.30.70.100">
    <property type="match status" value="1"/>
</dbReference>
<evidence type="ECO:0000259" key="1">
    <source>
        <dbReference type="PROSITE" id="PS51725"/>
    </source>
</evidence>
<dbReference type="RefSeq" id="WP_163662138.1">
    <property type="nucleotide sequence ID" value="NZ_AP022565.1"/>
</dbReference>
<keyword evidence="2" id="KW-0503">Monooxygenase</keyword>
<organism evidence="2 3">
    <name type="scientific">Mycolicibacterium alvei</name>
    <dbReference type="NCBI Taxonomy" id="67081"/>
    <lineage>
        <taxon>Bacteria</taxon>
        <taxon>Bacillati</taxon>
        <taxon>Actinomycetota</taxon>
        <taxon>Actinomycetes</taxon>
        <taxon>Mycobacteriales</taxon>
        <taxon>Mycobacteriaceae</taxon>
        <taxon>Mycolicibacterium</taxon>
    </lineage>
</organism>
<evidence type="ECO:0000313" key="2">
    <source>
        <dbReference type="EMBL" id="BBX26184.1"/>
    </source>
</evidence>
<sequence>MPVVVVATMKAKPESVDAVREACTNAVAAVHEEPGCQLYSLHEADGTFVFVEQWADADALKAHSTAPAIGALFGSIGELLDGAPDIKMLQPVVAGDPGKGQLRAG</sequence>
<dbReference type="InterPro" id="IPR007138">
    <property type="entry name" value="ABM_dom"/>
</dbReference>
<gene>
    <name evidence="2" type="ORF">MALV_13090</name>
</gene>
<dbReference type="Pfam" id="PF03992">
    <property type="entry name" value="ABM"/>
    <property type="match status" value="1"/>
</dbReference>
<dbReference type="GO" id="GO:0004497">
    <property type="term" value="F:monooxygenase activity"/>
    <property type="evidence" value="ECO:0007669"/>
    <property type="project" value="UniProtKB-KW"/>
</dbReference>
<keyword evidence="3" id="KW-1185">Reference proteome</keyword>
<protein>
    <submittedName>
        <fullName evidence="2">Antibiotic biosynthesis monooxygenase</fullName>
    </submittedName>
</protein>
<dbReference type="PANTHER" id="PTHR33336">
    <property type="entry name" value="QUINOL MONOOXYGENASE YGIN-RELATED"/>
    <property type="match status" value="1"/>
</dbReference>
<dbReference type="AlphaFoldDB" id="A0A6N4URA3"/>
<dbReference type="KEGG" id="malv:MALV_13090"/>
<dbReference type="EMBL" id="AP022565">
    <property type="protein sequence ID" value="BBX26184.1"/>
    <property type="molecule type" value="Genomic_DNA"/>
</dbReference>
<accession>A0A6N4URA3</accession>
<evidence type="ECO:0000313" key="3">
    <source>
        <dbReference type="Proteomes" id="UP000466906"/>
    </source>
</evidence>
<dbReference type="InterPro" id="IPR050744">
    <property type="entry name" value="AI-2_Isomerase_LsrG"/>
</dbReference>
<dbReference type="SUPFAM" id="SSF54909">
    <property type="entry name" value="Dimeric alpha+beta barrel"/>
    <property type="match status" value="1"/>
</dbReference>
<feature type="domain" description="ABM" evidence="1">
    <location>
        <begin position="3"/>
        <end position="88"/>
    </location>
</feature>
<dbReference type="InterPro" id="IPR011008">
    <property type="entry name" value="Dimeric_a/b-barrel"/>
</dbReference>
<keyword evidence="2" id="KW-0560">Oxidoreductase</keyword>
<dbReference type="PROSITE" id="PS51725">
    <property type="entry name" value="ABM"/>
    <property type="match status" value="1"/>
</dbReference>
<proteinExistence type="predicted"/>
<reference evidence="2 3" key="1">
    <citation type="journal article" date="2019" name="Emerg. Microbes Infect.">
        <title>Comprehensive subspecies identification of 175 nontuberculous mycobacteria species based on 7547 genomic profiles.</title>
        <authorList>
            <person name="Matsumoto Y."/>
            <person name="Kinjo T."/>
            <person name="Motooka D."/>
            <person name="Nabeya D."/>
            <person name="Jung N."/>
            <person name="Uechi K."/>
            <person name="Horii T."/>
            <person name="Iida T."/>
            <person name="Fujita J."/>
            <person name="Nakamura S."/>
        </authorList>
    </citation>
    <scope>NUCLEOTIDE SEQUENCE [LARGE SCALE GENOMIC DNA]</scope>
    <source>
        <strain evidence="2 3">JCM 12272</strain>
    </source>
</reference>
<name>A0A6N4URA3_9MYCO</name>